<proteinExistence type="predicted"/>
<dbReference type="EMBL" id="CP003642">
    <property type="protein sequence ID" value="AFZ22441.1"/>
    <property type="molecule type" value="Genomic_DNA"/>
</dbReference>
<dbReference type="HOGENOM" id="CLU_713449_0_0_3"/>
<sequence>MNSKNSAQAFYEVVTKSADRGRDILTNITFFVGAGFSKSWDINSPTGNELFTFPKKFIENSPSEIKDLLTQPGYPSIQDTSPEKFKELVYQLNMQLKYPGIRTRYMDENSINIALDELKALTQKRFEEITSINYFDDQTGCFPLPTQLTEAQENILKFFKWLRIQQKECSGFSTGVHVDFISTNYDYVIETILDNIINSTGVLRNSYRGITPNMICGIKNKNVIHDHWAIDNILKINGGFEILNTQNNYHLDYRQRSFEEIKLKPPELMMPSKEQNYTNHYFSSVFPKAVRLLHESRVLVIVGYSLSEEDALLSFLIRQFAEDLRDVHGKYIFYIDYSNEDYLVQKLRNCFKYINFIDVDNVFAYSGGFTDWIEQVLAYNKDGLNN</sequence>
<keyword evidence="2" id="KW-1185">Reference proteome</keyword>
<dbReference type="OrthoDB" id="319293at2"/>
<accession>K9WRN0</accession>
<name>K9WRN0_9NOST</name>
<reference evidence="1 2" key="1">
    <citation type="submission" date="2012-06" db="EMBL/GenBank/DDBJ databases">
        <title>Finished chromosome of genome of Cylindrospermum stagnale PCC 7417.</title>
        <authorList>
            <consortium name="US DOE Joint Genome Institute"/>
            <person name="Gugger M."/>
            <person name="Coursin T."/>
            <person name="Rippka R."/>
            <person name="Tandeau De Marsac N."/>
            <person name="Huntemann M."/>
            <person name="Wei C.-L."/>
            <person name="Han J."/>
            <person name="Detter J.C."/>
            <person name="Han C."/>
            <person name="Tapia R."/>
            <person name="Chen A."/>
            <person name="Kyrpides N."/>
            <person name="Mavromatis K."/>
            <person name="Markowitz V."/>
            <person name="Szeto E."/>
            <person name="Ivanova N."/>
            <person name="Pagani I."/>
            <person name="Pati A."/>
            <person name="Goodwin L."/>
            <person name="Nordberg H.P."/>
            <person name="Cantor M.N."/>
            <person name="Hua S.X."/>
            <person name="Woyke T."/>
            <person name="Kerfeld C.A."/>
        </authorList>
    </citation>
    <scope>NUCLEOTIDE SEQUENCE [LARGE SCALE GENOMIC DNA]</scope>
    <source>
        <strain evidence="1 2">PCC 7417</strain>
    </source>
</reference>
<dbReference type="RefSeq" id="WP_015205700.1">
    <property type="nucleotide sequence ID" value="NC_019757.1"/>
</dbReference>
<dbReference type="Proteomes" id="UP000010475">
    <property type="component" value="Chromosome"/>
</dbReference>
<dbReference type="Pfam" id="PF13289">
    <property type="entry name" value="SIR2_2"/>
    <property type="match status" value="1"/>
</dbReference>
<organism evidence="1 2">
    <name type="scientific">Cylindrospermum stagnale PCC 7417</name>
    <dbReference type="NCBI Taxonomy" id="56107"/>
    <lineage>
        <taxon>Bacteria</taxon>
        <taxon>Bacillati</taxon>
        <taxon>Cyanobacteriota</taxon>
        <taxon>Cyanophyceae</taxon>
        <taxon>Nostocales</taxon>
        <taxon>Nostocaceae</taxon>
        <taxon>Cylindrospermum</taxon>
    </lineage>
</organism>
<evidence type="ECO:0000313" key="2">
    <source>
        <dbReference type="Proteomes" id="UP000010475"/>
    </source>
</evidence>
<protein>
    <submittedName>
        <fullName evidence="1">Uncharacterized protein</fullName>
    </submittedName>
</protein>
<dbReference type="eggNOG" id="ENOG5033TTU">
    <property type="taxonomic scope" value="Bacteria"/>
</dbReference>
<dbReference type="AlphaFoldDB" id="K9WRN0"/>
<dbReference type="KEGG" id="csg:Cylst_0059"/>
<gene>
    <name evidence="1" type="ORF">Cylst_0059</name>
</gene>
<evidence type="ECO:0000313" key="1">
    <source>
        <dbReference type="EMBL" id="AFZ22441.1"/>
    </source>
</evidence>